<organism evidence="1 2">
    <name type="scientific">Mesorhabditis belari</name>
    <dbReference type="NCBI Taxonomy" id="2138241"/>
    <lineage>
        <taxon>Eukaryota</taxon>
        <taxon>Metazoa</taxon>
        <taxon>Ecdysozoa</taxon>
        <taxon>Nematoda</taxon>
        <taxon>Chromadorea</taxon>
        <taxon>Rhabditida</taxon>
        <taxon>Rhabditina</taxon>
        <taxon>Rhabditomorpha</taxon>
        <taxon>Rhabditoidea</taxon>
        <taxon>Rhabditidae</taxon>
        <taxon>Mesorhabditinae</taxon>
        <taxon>Mesorhabditis</taxon>
    </lineage>
</organism>
<sequence>MENIQLKQQLDVLEKDKTEVVEPETDIQIQLIEKDSLIHRLREGIQNLGFTQGSKELNSNSPEVVIPRRIEVEDNP</sequence>
<evidence type="ECO:0000313" key="2">
    <source>
        <dbReference type="WBParaSite" id="MBELARI_LOCUS2067"/>
    </source>
</evidence>
<name>A0AAF3F2A4_9BILA</name>
<protein>
    <submittedName>
        <fullName evidence="2">Uncharacterized protein</fullName>
    </submittedName>
</protein>
<evidence type="ECO:0000313" key="1">
    <source>
        <dbReference type="Proteomes" id="UP000887575"/>
    </source>
</evidence>
<dbReference type="WBParaSite" id="MBELARI_LOCUS2067">
    <property type="protein sequence ID" value="MBELARI_LOCUS2067"/>
    <property type="gene ID" value="MBELARI_LOCUS2067"/>
</dbReference>
<dbReference type="Proteomes" id="UP000887575">
    <property type="component" value="Unassembled WGS sequence"/>
</dbReference>
<reference evidence="2" key="1">
    <citation type="submission" date="2024-02" db="UniProtKB">
        <authorList>
            <consortium name="WormBaseParasite"/>
        </authorList>
    </citation>
    <scope>IDENTIFICATION</scope>
</reference>
<accession>A0AAF3F2A4</accession>
<proteinExistence type="predicted"/>
<dbReference type="AlphaFoldDB" id="A0AAF3F2A4"/>
<keyword evidence="1" id="KW-1185">Reference proteome</keyword>